<protein>
    <recommendedName>
        <fullName evidence="3">amidase</fullName>
        <ecNumber evidence="3">3.5.1.4</ecNumber>
    </recommendedName>
</protein>
<keyword evidence="9" id="KW-1185">Reference proteome</keyword>
<feature type="binding site" evidence="6">
    <location>
        <begin position="233"/>
        <end position="236"/>
    </location>
    <ligand>
        <name>substrate</name>
    </ligand>
</feature>
<feature type="binding site" evidence="6">
    <location>
        <position position="212"/>
    </location>
    <ligand>
        <name>substrate</name>
    </ligand>
</feature>
<evidence type="ECO:0000259" key="7">
    <source>
        <dbReference type="Pfam" id="PF01425"/>
    </source>
</evidence>
<dbReference type="PANTHER" id="PTHR46072">
    <property type="entry name" value="AMIDASE-RELATED-RELATED"/>
    <property type="match status" value="1"/>
</dbReference>
<feature type="active site" description="Charge relay system" evidence="5">
    <location>
        <position position="133"/>
    </location>
</feature>
<organism evidence="8 9">
    <name type="scientific">Ascosphaera apis ARSEF 7405</name>
    <dbReference type="NCBI Taxonomy" id="392613"/>
    <lineage>
        <taxon>Eukaryota</taxon>
        <taxon>Fungi</taxon>
        <taxon>Dikarya</taxon>
        <taxon>Ascomycota</taxon>
        <taxon>Pezizomycotina</taxon>
        <taxon>Eurotiomycetes</taxon>
        <taxon>Eurotiomycetidae</taxon>
        <taxon>Onygenales</taxon>
        <taxon>Ascosphaeraceae</taxon>
        <taxon>Ascosphaera</taxon>
    </lineage>
</organism>
<dbReference type="InterPro" id="IPR036928">
    <property type="entry name" value="AS_sf"/>
</dbReference>
<dbReference type="Gene3D" id="3.90.1300.10">
    <property type="entry name" value="Amidase signature (AS) domain"/>
    <property type="match status" value="1"/>
</dbReference>
<evidence type="ECO:0000256" key="4">
    <source>
        <dbReference type="ARBA" id="ARBA00022801"/>
    </source>
</evidence>
<gene>
    <name evidence="8" type="ORF">AAP_04398</name>
</gene>
<dbReference type="Proteomes" id="UP000242877">
    <property type="component" value="Unassembled WGS sequence"/>
</dbReference>
<dbReference type="AlphaFoldDB" id="A0A167WTF5"/>
<dbReference type="PIRSF" id="PIRSF001221">
    <property type="entry name" value="Amidase_fungi"/>
    <property type="match status" value="1"/>
</dbReference>
<evidence type="ECO:0000256" key="6">
    <source>
        <dbReference type="PIRSR" id="PIRSR001221-2"/>
    </source>
</evidence>
<dbReference type="SUPFAM" id="SSF75304">
    <property type="entry name" value="Amidase signature (AS) enzymes"/>
    <property type="match status" value="1"/>
</dbReference>
<comment type="catalytic activity">
    <reaction evidence="1">
        <text>a monocarboxylic acid amide + H2O = a monocarboxylate + NH4(+)</text>
        <dbReference type="Rhea" id="RHEA:12020"/>
        <dbReference type="ChEBI" id="CHEBI:15377"/>
        <dbReference type="ChEBI" id="CHEBI:28938"/>
        <dbReference type="ChEBI" id="CHEBI:35757"/>
        <dbReference type="ChEBI" id="CHEBI:83628"/>
        <dbReference type="EC" id="3.5.1.4"/>
    </reaction>
</comment>
<reference evidence="8 9" key="1">
    <citation type="journal article" date="2016" name="Genome Biol. Evol.">
        <title>Divergent and convergent evolution of fungal pathogenicity.</title>
        <authorList>
            <person name="Shang Y."/>
            <person name="Xiao G."/>
            <person name="Zheng P."/>
            <person name="Cen K."/>
            <person name="Zhan S."/>
            <person name="Wang C."/>
        </authorList>
    </citation>
    <scope>NUCLEOTIDE SEQUENCE [LARGE SCALE GENOMIC DNA]</scope>
    <source>
        <strain evidence="8 9">ARSEF 7405</strain>
    </source>
</reference>
<feature type="active site" description="Acyl-ester intermediate" evidence="5">
    <location>
        <position position="236"/>
    </location>
</feature>
<sequence>MDHYIKAETMYQPAVKKVRDYRQSTLEKVEPPLKGLPSTIPPNPQVLPAQVLTERERELTEKYEALELVELMSSKKVTCEEVTRAFLRRAALAQEATNCLTELIWDEAIERARYLDGLSTPAGPLHGLPISIKEANGLIIPGGKNFTNSSYFLAWADLPSSPSGINSALWSAGAVFYARTTGPQTIMHLESNSVMWGRTLNPYNTDLTSGGSSGGEGALIGFRGSVLGIGSDIGGSIRGPAANCGIYGFKPTTDRLPLDGGRVPPGSYDVAATYGPMATSREALNMFMKVVLDSEPWKVTPSLIPKFWTPHHFEKPLKVAVLWDDGVVKPHPPITRALKEVADSCKKAGMEVVDWTPIEHDRAWDIISALYFTDGGESYIKVLLEAGEPILPLSDWITRKQPTCRQRSNQEVWELKAQRDEYRAKYAAHWNATATDGSREVDVILCPTAPGVAPQHETAKYWGYTSQWNLLDYPAVSFPVTTIDPAKDLPDSNYKPRNKQDEYVRGLYTDPEVFRDAPVGLQVVGRRHFDEKVLAALELIEKAMGRA</sequence>
<feature type="active site" description="Charge relay system" evidence="5">
    <location>
        <position position="212"/>
    </location>
</feature>
<dbReference type="EMBL" id="AZGZ01000021">
    <property type="protein sequence ID" value="KZZ89251.1"/>
    <property type="molecule type" value="Genomic_DNA"/>
</dbReference>
<feature type="binding site" evidence="6">
    <location>
        <position position="186"/>
    </location>
    <ligand>
        <name>substrate</name>
    </ligand>
</feature>
<comment type="caution">
    <text evidence="8">The sequence shown here is derived from an EMBL/GenBank/DDBJ whole genome shotgun (WGS) entry which is preliminary data.</text>
</comment>
<evidence type="ECO:0000313" key="8">
    <source>
        <dbReference type="EMBL" id="KZZ89251.1"/>
    </source>
</evidence>
<dbReference type="Pfam" id="PF01425">
    <property type="entry name" value="Amidase"/>
    <property type="match status" value="1"/>
</dbReference>
<dbReference type="EC" id="3.5.1.4" evidence="3"/>
<keyword evidence="4" id="KW-0378">Hydrolase</keyword>
<evidence type="ECO:0000313" key="9">
    <source>
        <dbReference type="Proteomes" id="UP000242877"/>
    </source>
</evidence>
<dbReference type="GO" id="GO:0004040">
    <property type="term" value="F:amidase activity"/>
    <property type="evidence" value="ECO:0007669"/>
    <property type="project" value="UniProtKB-EC"/>
</dbReference>
<dbReference type="InterPro" id="IPR020556">
    <property type="entry name" value="Amidase_CS"/>
</dbReference>
<proteinExistence type="inferred from homology"/>
<accession>A0A167WTF5</accession>
<evidence type="ECO:0000256" key="3">
    <source>
        <dbReference type="ARBA" id="ARBA00012922"/>
    </source>
</evidence>
<dbReference type="InterPro" id="IPR023631">
    <property type="entry name" value="Amidase_dom"/>
</dbReference>
<evidence type="ECO:0000256" key="5">
    <source>
        <dbReference type="PIRSR" id="PIRSR001221-1"/>
    </source>
</evidence>
<dbReference type="VEuPathDB" id="FungiDB:AAP_04398"/>
<name>A0A167WTF5_9EURO</name>
<dbReference type="PANTHER" id="PTHR46072:SF4">
    <property type="entry name" value="AMIDASE C550.07-RELATED"/>
    <property type="match status" value="1"/>
</dbReference>
<comment type="similarity">
    <text evidence="2">Belongs to the amidase family.</text>
</comment>
<dbReference type="OrthoDB" id="6428749at2759"/>
<evidence type="ECO:0000256" key="1">
    <source>
        <dbReference type="ARBA" id="ARBA00001311"/>
    </source>
</evidence>
<evidence type="ECO:0000256" key="2">
    <source>
        <dbReference type="ARBA" id="ARBA00009199"/>
    </source>
</evidence>
<dbReference type="PROSITE" id="PS00571">
    <property type="entry name" value="AMIDASES"/>
    <property type="match status" value="1"/>
</dbReference>
<feature type="domain" description="Amidase" evidence="7">
    <location>
        <begin position="81"/>
        <end position="534"/>
    </location>
</feature>